<sequence length="279" mass="30469">MSSLIFDEGASLKPAKTPHHDGLKTARKAALGSALPTPATHKLKPQTTAKRVLFGDITKGAANNATVRKADGGGLEIDPTTQKKTGRKITFQTPAKSAVKKQISFRDDEGVEEAKAEPAIEEEAPALRRGQYRDDTEPIEKPLGRLFDNDALIKELNELDEKLNPDPFPEDAFGGDDDNFDAVEDVLRRAGEPYISEDQDRMLRRLEERAQAEYARVHAAEGGGVVEEPSLEELLPFDNPADQELGPPICEDFLLAAEGEVPYAHLLAPDDPLLAGSRR</sequence>
<gene>
    <name evidence="2" type="ORF">PECAL_2P01990</name>
</gene>
<dbReference type="EMBL" id="CAKKNE010000002">
    <property type="protein sequence ID" value="CAH0367188.1"/>
    <property type="molecule type" value="Genomic_DNA"/>
</dbReference>
<reference evidence="2" key="1">
    <citation type="submission" date="2021-11" db="EMBL/GenBank/DDBJ databases">
        <authorList>
            <consortium name="Genoscope - CEA"/>
            <person name="William W."/>
        </authorList>
    </citation>
    <scope>NUCLEOTIDE SEQUENCE</scope>
</reference>
<keyword evidence="3" id="KW-1185">Reference proteome</keyword>
<proteinExistence type="predicted"/>
<evidence type="ECO:0000313" key="2">
    <source>
        <dbReference type="EMBL" id="CAH0367188.1"/>
    </source>
</evidence>
<feature type="region of interest" description="Disordered" evidence="1">
    <location>
        <begin position="1"/>
        <end position="41"/>
    </location>
</feature>
<protein>
    <submittedName>
        <fullName evidence="2">Uncharacterized protein</fullName>
    </submittedName>
</protein>
<comment type="caution">
    <text evidence="2">The sequence shown here is derived from an EMBL/GenBank/DDBJ whole genome shotgun (WGS) entry which is preliminary data.</text>
</comment>
<name>A0A8J2SCM6_9STRA</name>
<evidence type="ECO:0000256" key="1">
    <source>
        <dbReference type="SAM" id="MobiDB-lite"/>
    </source>
</evidence>
<feature type="compositionally biased region" description="Basic and acidic residues" evidence="1">
    <location>
        <begin position="109"/>
        <end position="118"/>
    </location>
</feature>
<organism evidence="2 3">
    <name type="scientific">Pelagomonas calceolata</name>
    <dbReference type="NCBI Taxonomy" id="35677"/>
    <lineage>
        <taxon>Eukaryota</taxon>
        <taxon>Sar</taxon>
        <taxon>Stramenopiles</taxon>
        <taxon>Ochrophyta</taxon>
        <taxon>Pelagophyceae</taxon>
        <taxon>Pelagomonadales</taxon>
        <taxon>Pelagomonadaceae</taxon>
        <taxon>Pelagomonas</taxon>
    </lineage>
</organism>
<feature type="region of interest" description="Disordered" evidence="1">
    <location>
        <begin position="160"/>
        <end position="179"/>
    </location>
</feature>
<dbReference type="Proteomes" id="UP000789595">
    <property type="component" value="Unassembled WGS sequence"/>
</dbReference>
<feature type="compositionally biased region" description="Basic and acidic residues" evidence="1">
    <location>
        <begin position="131"/>
        <end position="144"/>
    </location>
</feature>
<feature type="region of interest" description="Disordered" evidence="1">
    <location>
        <begin position="109"/>
        <end position="144"/>
    </location>
</feature>
<accession>A0A8J2SCM6</accession>
<dbReference type="AlphaFoldDB" id="A0A8J2SCM6"/>
<evidence type="ECO:0000313" key="3">
    <source>
        <dbReference type="Proteomes" id="UP000789595"/>
    </source>
</evidence>